<dbReference type="AlphaFoldDB" id="A0A238YPG7"/>
<organism evidence="1 2">
    <name type="scientific">Dokdonia pacifica</name>
    <dbReference type="NCBI Taxonomy" id="1627892"/>
    <lineage>
        <taxon>Bacteria</taxon>
        <taxon>Pseudomonadati</taxon>
        <taxon>Bacteroidota</taxon>
        <taxon>Flavobacteriia</taxon>
        <taxon>Flavobacteriales</taxon>
        <taxon>Flavobacteriaceae</taxon>
        <taxon>Dokdonia</taxon>
    </lineage>
</organism>
<accession>A0A238YPG7</accession>
<keyword evidence="2" id="KW-1185">Reference proteome</keyword>
<reference evidence="1 2" key="1">
    <citation type="submission" date="2017-06" db="EMBL/GenBank/DDBJ databases">
        <authorList>
            <person name="Kim H.J."/>
            <person name="Triplett B.A."/>
        </authorList>
    </citation>
    <scope>NUCLEOTIDE SEQUENCE [LARGE SCALE GENOMIC DNA]</scope>
    <source>
        <strain evidence="1 2">DSM 25597</strain>
    </source>
</reference>
<sequence length="218" mass="25608">MRFTYLIAMILLFSFTAKKNQDERCYPDKGIKKAKITATYKHSTEEVSYLEIKFDKSGRVIRTKENGDERIVNREYKNHKLVRIITKNKLKDFYTVGENPKNKKAVIDTALVLQYDESGRPIKMTGADNTTLLLHYEGCDIELHTLLYKNGDTIQQYQITAKNGVLAETIWTPFTPTKSSRTSKYYDYEFNKRGHWIKRSYHHQDGGVIIENRKLKYY</sequence>
<name>A0A238YPG7_9FLAO</name>
<dbReference type="EMBL" id="FZNY01000002">
    <property type="protein sequence ID" value="SNR73156.1"/>
    <property type="molecule type" value="Genomic_DNA"/>
</dbReference>
<dbReference type="Proteomes" id="UP000198379">
    <property type="component" value="Unassembled WGS sequence"/>
</dbReference>
<evidence type="ECO:0000313" key="2">
    <source>
        <dbReference type="Proteomes" id="UP000198379"/>
    </source>
</evidence>
<gene>
    <name evidence="1" type="ORF">SAMN06265376_102261</name>
</gene>
<evidence type="ECO:0000313" key="1">
    <source>
        <dbReference type="EMBL" id="SNR73156.1"/>
    </source>
</evidence>
<dbReference type="OrthoDB" id="1444745at2"/>
<proteinExistence type="predicted"/>
<dbReference type="RefSeq" id="WP_089371024.1">
    <property type="nucleotide sequence ID" value="NZ_BMEP01000001.1"/>
</dbReference>
<protein>
    <submittedName>
        <fullName evidence="1">Uncharacterized protein</fullName>
    </submittedName>
</protein>